<dbReference type="AlphaFoldDB" id="A0A6C0D843"/>
<name>A0A6C0D843_9ZZZZ</name>
<accession>A0A6C0D843</accession>
<proteinExistence type="predicted"/>
<evidence type="ECO:0000313" key="1">
    <source>
        <dbReference type="EMBL" id="QHT12490.1"/>
    </source>
</evidence>
<organism evidence="1">
    <name type="scientific">viral metagenome</name>
    <dbReference type="NCBI Taxonomy" id="1070528"/>
    <lineage>
        <taxon>unclassified sequences</taxon>
        <taxon>metagenomes</taxon>
        <taxon>organismal metagenomes</taxon>
    </lineage>
</organism>
<reference evidence="1" key="1">
    <citation type="journal article" date="2020" name="Nature">
        <title>Giant virus diversity and host interactions through global metagenomics.</title>
        <authorList>
            <person name="Schulz F."/>
            <person name="Roux S."/>
            <person name="Paez-Espino D."/>
            <person name="Jungbluth S."/>
            <person name="Walsh D.A."/>
            <person name="Denef V.J."/>
            <person name="McMahon K.D."/>
            <person name="Konstantinidis K.T."/>
            <person name="Eloe-Fadrosh E.A."/>
            <person name="Kyrpides N.C."/>
            <person name="Woyke T."/>
        </authorList>
    </citation>
    <scope>NUCLEOTIDE SEQUENCE</scope>
    <source>
        <strain evidence="1">GVMAG-M-3300023174-129</strain>
    </source>
</reference>
<protein>
    <submittedName>
        <fullName evidence="1">Uncharacterized protein</fullName>
    </submittedName>
</protein>
<dbReference type="EMBL" id="MN739546">
    <property type="protein sequence ID" value="QHT12490.1"/>
    <property type="molecule type" value="Genomic_DNA"/>
</dbReference>
<sequence>MDATFQSKYEEFCNDLLTACPELKDSIESARALSKEQRVSEYKNQVLKETLNPENYTVLPGVTIPSTIWGSLSTNSQKAIKEYNSILNLCVIYESGDTEGIPQEWVDSMMREWRTRMEGVDFKKMSSKFFDMFGKAGDSLPPLPEKFLKGQMAKLAEDLVKEFNPEDFGFSAEDVEACERDPSRAFEILMKVSAGNPELIQKAVQKIGKKLQHKVQTGQFKPQDLAREAEELISEFQSNPAFVEILESFRSVFNFEDMDLARKSGNEGSARLSLVKQRLKKKLEEKKKNKL</sequence>